<evidence type="ECO:0000256" key="15">
    <source>
        <dbReference type="ARBA" id="ARBA00034104"/>
    </source>
</evidence>
<gene>
    <name evidence="24" type="primary">GRIK1_0</name>
    <name evidence="24" type="ORF">g.16162</name>
</gene>
<evidence type="ECO:0000256" key="13">
    <source>
        <dbReference type="ARBA" id="ARBA00023286"/>
    </source>
</evidence>
<proteinExistence type="inferred from homology"/>
<feature type="transmembrane region" description="Helical" evidence="21">
    <location>
        <begin position="840"/>
        <end position="863"/>
    </location>
</feature>
<dbReference type="AlphaFoldDB" id="A0A6G1SET4"/>
<dbReference type="GO" id="GO:0045211">
    <property type="term" value="C:postsynaptic membrane"/>
    <property type="evidence" value="ECO:0007669"/>
    <property type="project" value="UniProtKB-SubCell"/>
</dbReference>
<evidence type="ECO:0000256" key="17">
    <source>
        <dbReference type="PIRSR" id="PIRSR601508-1"/>
    </source>
</evidence>
<dbReference type="Pfam" id="PF00060">
    <property type="entry name" value="Lig_chan"/>
    <property type="match status" value="1"/>
</dbReference>
<dbReference type="Pfam" id="PF01094">
    <property type="entry name" value="ANF_receptor"/>
    <property type="match status" value="2"/>
</dbReference>
<evidence type="ECO:0000256" key="11">
    <source>
        <dbReference type="ARBA" id="ARBA00023180"/>
    </source>
</evidence>
<sequence length="1094" mass="122887">MKPIAIITRRGPAAGQICLEKHQHKIKMAPLTRITSVNVAANCFIAIFMRILAQDLVCHYLDIPATELNLLNNNQNNNNNNEAYNNPITRWFESSGSPYLIGPVSGVPLPEELRVGGLFERGEENAAIAFRLAIERLNVDRKLLPKTRLVPIVEIIDKSDSFAASRKVCNLLQQSLVAIFGPQSSKSSNYARSVCAALQMPHFETRWDTSLPEPMPYSINLAPLPNAQGRALRDLVVKKNWKTFAIVYSEDSSMILIQEILKHTKMHSKHIIVRKAREAIVNLPTAGSANLAAAASSPGANVPSQTILINGSNLTRQTTTGGNQQRATTSTMATTTTQTRPSFREILKELYKLNVKNMIIDVPRDQVLTVLSHANDVNMLRVYNSYIFTTLDLHTVDLKRFYYTGTNISAFSIIDSKQLQLHEDILRQWEHAPQVLGDDLATDRNLMAIFYPNQSLQSAPADLVGTTYVLPADGTRGVSIMQNLTTEAALLFDGVELIARALMELNKTSLPAQIARNDLQGPSGFPLTPSCARRPGAPVSSTTGGGGGPMIQPWSVGSILRRYMQMLRFEGLTGEIKLHERGHRAEIQLQLHDLTREGLKSVAKWTSQNGLNYVGNYSNVMSENYRELLKNKTLIIVTLENKPYVMKVPEWQSKTGNDRWEGYCVDLIRELSQIRSFKYELRVLEGESASHGTRNEKGEWNGLIRELIDGKADIAVADLTITYERESVVDFTMPFMSLGIGILVKKPTKASPKLFEFMLPLAPEVWIYLITAFVGVTLFLFMVARFSPYEWQNPHPCTQDAEELSNDFTMKNTLWFTIGCLMQQGCDIMPGALSTRVMAAAWWFFILIIVSSYTANLAAFLTVERMDNPIQSADDLAKQTKVLYGCLKSGSTRAFFQRSNYTTYARMWSFMESRRAETLLDSNSKGVERVKKGDFAFLMESTTIEYTVERNCDLSQVGSLLDQKGYGIATQQDSPYRAVLSEAILTLQEKGVLHRLKDRWWKERKDGNTSCEVKEQQKSSGTASELGLDHVGGVFVVLVVGALISVFICLMEYYWKHIKTPSSEREHMFIRLAKEFREIFLSGNKRPIRNAMRF</sequence>
<evidence type="ECO:0000256" key="20">
    <source>
        <dbReference type="SAM" id="MobiDB-lite"/>
    </source>
</evidence>
<dbReference type="PANTHER" id="PTHR18966">
    <property type="entry name" value="IONOTROPIC GLUTAMATE RECEPTOR"/>
    <property type="match status" value="1"/>
</dbReference>
<dbReference type="FunFam" id="1.10.287.70:FF:000064">
    <property type="entry name" value="Glutamate receptor ionotropic, kainate"/>
    <property type="match status" value="1"/>
</dbReference>
<accession>A0A6G1SET4</accession>
<dbReference type="SUPFAM" id="SSF53822">
    <property type="entry name" value="Periplasmic binding protein-like I"/>
    <property type="match status" value="2"/>
</dbReference>
<dbReference type="InterPro" id="IPR028082">
    <property type="entry name" value="Peripla_BP_I"/>
</dbReference>
<evidence type="ECO:0000313" key="24">
    <source>
        <dbReference type="EMBL" id="MDE48443.1"/>
    </source>
</evidence>
<evidence type="ECO:0000256" key="12">
    <source>
        <dbReference type="ARBA" id="ARBA00023257"/>
    </source>
</evidence>
<keyword evidence="10 24" id="KW-0675">Receptor</keyword>
<dbReference type="FunFam" id="3.40.190.10:FF:000001">
    <property type="entry name" value="Glutamate receptor ionotropic, kainate 2"/>
    <property type="match status" value="1"/>
</dbReference>
<evidence type="ECO:0000256" key="6">
    <source>
        <dbReference type="ARBA" id="ARBA00022989"/>
    </source>
</evidence>
<comment type="subcellular location">
    <subcellularLocation>
        <location evidence="15">Postsynaptic cell membrane</location>
        <topology evidence="15">Multi-pass membrane protein</topology>
    </subcellularLocation>
</comment>
<feature type="disulfide bond" evidence="19">
    <location>
        <begin position="952"/>
        <end position="1011"/>
    </location>
</feature>
<evidence type="ECO:0000256" key="10">
    <source>
        <dbReference type="ARBA" id="ARBA00023170"/>
    </source>
</evidence>
<organism evidence="24">
    <name type="scientific">Aceria tosichella</name>
    <name type="common">wheat curl mite</name>
    <dbReference type="NCBI Taxonomy" id="561515"/>
    <lineage>
        <taxon>Eukaryota</taxon>
        <taxon>Metazoa</taxon>
        <taxon>Ecdysozoa</taxon>
        <taxon>Arthropoda</taxon>
        <taxon>Chelicerata</taxon>
        <taxon>Arachnida</taxon>
        <taxon>Acari</taxon>
        <taxon>Acariformes</taxon>
        <taxon>Trombidiformes</taxon>
        <taxon>Prostigmata</taxon>
        <taxon>Eupodina</taxon>
        <taxon>Eriophyoidea</taxon>
        <taxon>Eriophyidae</taxon>
        <taxon>Eriophyinae</taxon>
        <taxon>Aceriini</taxon>
        <taxon>Aceria</taxon>
    </lineage>
</organism>
<feature type="binding site" evidence="17">
    <location>
        <position position="940"/>
    </location>
    <ligand>
        <name>L-glutamate</name>
        <dbReference type="ChEBI" id="CHEBI:29985"/>
    </ligand>
</feature>
<dbReference type="Gene3D" id="1.10.287.70">
    <property type="match status" value="1"/>
</dbReference>
<feature type="binding site" evidence="17">
    <location>
        <position position="720"/>
    </location>
    <ligand>
        <name>L-glutamate</name>
        <dbReference type="ChEBI" id="CHEBI:29985"/>
    </ligand>
</feature>
<evidence type="ECO:0000256" key="14">
    <source>
        <dbReference type="ARBA" id="ARBA00023303"/>
    </source>
</evidence>
<dbReference type="EMBL" id="GGYP01003672">
    <property type="protein sequence ID" value="MDE48443.1"/>
    <property type="molecule type" value="Transcribed_RNA"/>
</dbReference>
<feature type="transmembrane region" description="Helical" evidence="21">
    <location>
        <begin position="31"/>
        <end position="53"/>
    </location>
</feature>
<keyword evidence="7" id="KW-0770">Synapse</keyword>
<protein>
    <recommendedName>
        <fullName evidence="16">Glutamate receptor 1</fullName>
    </recommendedName>
</protein>
<evidence type="ECO:0000256" key="2">
    <source>
        <dbReference type="ARBA" id="ARBA00022448"/>
    </source>
</evidence>
<dbReference type="InterPro" id="IPR001508">
    <property type="entry name" value="Iono_Glu_rcpt_met"/>
</dbReference>
<evidence type="ECO:0000256" key="1">
    <source>
        <dbReference type="ARBA" id="ARBA00008685"/>
    </source>
</evidence>
<feature type="transmembrane region" description="Helical" evidence="21">
    <location>
        <begin position="765"/>
        <end position="784"/>
    </location>
</feature>
<feature type="site" description="Interaction with the cone snail toxin Con-ikot-ikot" evidence="18">
    <location>
        <position position="694"/>
    </location>
</feature>
<keyword evidence="6 21" id="KW-1133">Transmembrane helix</keyword>
<evidence type="ECO:0000256" key="5">
    <source>
        <dbReference type="ARBA" id="ARBA00022729"/>
    </source>
</evidence>
<keyword evidence="14" id="KW-0407">Ion channel</keyword>
<evidence type="ECO:0000259" key="23">
    <source>
        <dbReference type="SMART" id="SM00918"/>
    </source>
</evidence>
<dbReference type="FunFam" id="3.40.190.10:FF:000060">
    <property type="entry name" value="Glutamate receptor ionotropic, kainate 1"/>
    <property type="match status" value="1"/>
</dbReference>
<keyword evidence="19" id="KW-1015">Disulfide bond</keyword>
<dbReference type="InterPro" id="IPR001320">
    <property type="entry name" value="Iontro_rcpt_C"/>
</dbReference>
<evidence type="ECO:0000256" key="7">
    <source>
        <dbReference type="ARBA" id="ARBA00023018"/>
    </source>
</evidence>
<evidence type="ECO:0000256" key="4">
    <source>
        <dbReference type="ARBA" id="ARBA00022692"/>
    </source>
</evidence>
<evidence type="ECO:0000256" key="19">
    <source>
        <dbReference type="PIRSR" id="PIRSR601508-3"/>
    </source>
</evidence>
<reference evidence="24" key="1">
    <citation type="submission" date="2018-10" db="EMBL/GenBank/DDBJ databases">
        <title>Transcriptome assembly of Aceria tosichella (Wheat curl mite) Type 2.</title>
        <authorList>
            <person name="Scully E.D."/>
            <person name="Geib S.M."/>
            <person name="Palmer N.A."/>
            <person name="Gupta A.K."/>
            <person name="Sarath G."/>
            <person name="Tatineni S."/>
        </authorList>
    </citation>
    <scope>NUCLEOTIDE SEQUENCE</scope>
    <source>
        <strain evidence="24">LincolnNE</strain>
    </source>
</reference>
<keyword evidence="13" id="KW-1071">Ligand-gated ion channel</keyword>
<dbReference type="InterPro" id="IPR001828">
    <property type="entry name" value="ANF_lig-bd_rcpt"/>
</dbReference>
<evidence type="ECO:0000256" key="18">
    <source>
        <dbReference type="PIRSR" id="PIRSR601508-2"/>
    </source>
</evidence>
<dbReference type="GO" id="GO:0008328">
    <property type="term" value="C:ionotropic glutamate receptor complex"/>
    <property type="evidence" value="ECO:0007669"/>
    <property type="project" value="UniProtKB-ARBA"/>
</dbReference>
<keyword evidence="12" id="KW-0628">Postsynaptic cell membrane</keyword>
<feature type="domain" description="Ionotropic glutamate receptor C-terminal" evidence="22">
    <location>
        <begin position="633"/>
        <end position="1003"/>
    </location>
</feature>
<feature type="domain" description="Ionotropic glutamate receptor L-glutamate and glycine-binding" evidence="23">
    <location>
        <begin position="643"/>
        <end position="709"/>
    </location>
</feature>
<keyword evidence="2" id="KW-0813">Transport</keyword>
<evidence type="ECO:0000259" key="22">
    <source>
        <dbReference type="SMART" id="SM00079"/>
    </source>
</evidence>
<feature type="binding site" evidence="17">
    <location>
        <position position="891"/>
    </location>
    <ligand>
        <name>L-glutamate</name>
        <dbReference type="ChEBI" id="CHEBI:29985"/>
    </ligand>
</feature>
<comment type="similarity">
    <text evidence="1">Belongs to the glutamate-gated ion channel (TC 1.A.10.1) family.</text>
</comment>
<keyword evidence="8" id="KW-0406">Ion transport</keyword>
<evidence type="ECO:0000256" key="8">
    <source>
        <dbReference type="ARBA" id="ARBA00023065"/>
    </source>
</evidence>
<keyword evidence="9 21" id="KW-0472">Membrane</keyword>
<feature type="transmembrane region" description="Helical" evidence="21">
    <location>
        <begin position="1034"/>
        <end position="1055"/>
    </location>
</feature>
<dbReference type="PRINTS" id="PR00177">
    <property type="entry name" value="NMDARECEPTOR"/>
</dbReference>
<feature type="region of interest" description="Disordered" evidence="20">
    <location>
        <begin position="315"/>
        <end position="338"/>
    </location>
</feature>
<keyword evidence="3" id="KW-1003">Cell membrane</keyword>
<feature type="binding site" evidence="17">
    <location>
        <position position="892"/>
    </location>
    <ligand>
        <name>L-glutamate</name>
        <dbReference type="ChEBI" id="CHEBI:29985"/>
    </ligand>
</feature>
<keyword evidence="4 21" id="KW-0812">Transmembrane</keyword>
<dbReference type="InterPro" id="IPR015683">
    <property type="entry name" value="Ionotropic_Glu_rcpt"/>
</dbReference>
<feature type="binding site" evidence="17">
    <location>
        <position position="725"/>
    </location>
    <ligand>
        <name>L-glutamate</name>
        <dbReference type="ChEBI" id="CHEBI:29985"/>
    </ligand>
</feature>
<feature type="site" description="Crucial to convey clamshell closure to channel opening" evidence="18">
    <location>
        <position position="870"/>
    </location>
</feature>
<name>A0A6G1SET4_9ACAR</name>
<dbReference type="SMART" id="SM00079">
    <property type="entry name" value="PBPe"/>
    <property type="match status" value="1"/>
</dbReference>
<dbReference type="Gene3D" id="3.40.50.2300">
    <property type="match status" value="3"/>
</dbReference>
<keyword evidence="11" id="KW-0325">Glycoprotein</keyword>
<dbReference type="SUPFAM" id="SSF53850">
    <property type="entry name" value="Periplasmic binding protein-like II"/>
    <property type="match status" value="1"/>
</dbReference>
<dbReference type="InterPro" id="IPR019594">
    <property type="entry name" value="Glu/Gly-bd"/>
</dbReference>
<evidence type="ECO:0000256" key="16">
    <source>
        <dbReference type="ARBA" id="ARBA00072754"/>
    </source>
</evidence>
<evidence type="ECO:0000256" key="3">
    <source>
        <dbReference type="ARBA" id="ARBA00022475"/>
    </source>
</evidence>
<dbReference type="Gene3D" id="3.40.190.10">
    <property type="entry name" value="Periplasmic binding protein-like II"/>
    <property type="match status" value="2"/>
</dbReference>
<evidence type="ECO:0000256" key="9">
    <source>
        <dbReference type="ARBA" id="ARBA00023136"/>
    </source>
</evidence>
<dbReference type="GO" id="GO:0004970">
    <property type="term" value="F:glutamate-gated receptor activity"/>
    <property type="evidence" value="ECO:0007669"/>
    <property type="project" value="UniProtKB-ARBA"/>
</dbReference>
<dbReference type="SMART" id="SM00918">
    <property type="entry name" value="Lig_chan-Glu_bd"/>
    <property type="match status" value="1"/>
</dbReference>
<evidence type="ECO:0000256" key="21">
    <source>
        <dbReference type="SAM" id="Phobius"/>
    </source>
</evidence>
<dbReference type="Pfam" id="PF10613">
    <property type="entry name" value="Lig_chan-Glu_bd"/>
    <property type="match status" value="1"/>
</dbReference>
<keyword evidence="5" id="KW-0732">Signal</keyword>